<feature type="region of interest" description="Disordered" evidence="1">
    <location>
        <begin position="166"/>
        <end position="192"/>
    </location>
</feature>
<dbReference type="InParanoid" id="D7FMQ0"/>
<dbReference type="Proteomes" id="UP000002630">
    <property type="component" value="Linkage Group LG24"/>
</dbReference>
<organism evidence="2 3">
    <name type="scientific">Ectocarpus siliculosus</name>
    <name type="common">Brown alga</name>
    <name type="synonym">Conferva siliculosa</name>
    <dbReference type="NCBI Taxonomy" id="2880"/>
    <lineage>
        <taxon>Eukaryota</taxon>
        <taxon>Sar</taxon>
        <taxon>Stramenopiles</taxon>
        <taxon>Ochrophyta</taxon>
        <taxon>PX clade</taxon>
        <taxon>Phaeophyceae</taxon>
        <taxon>Ectocarpales</taxon>
        <taxon>Ectocarpaceae</taxon>
        <taxon>Ectocarpus</taxon>
    </lineage>
</organism>
<name>D7FMQ0_ECTSI</name>
<feature type="compositionally biased region" description="Low complexity" evidence="1">
    <location>
        <begin position="235"/>
        <end position="285"/>
    </location>
</feature>
<proteinExistence type="predicted"/>
<feature type="region of interest" description="Disordered" evidence="1">
    <location>
        <begin position="235"/>
        <end position="338"/>
    </location>
</feature>
<accession>D7FMQ0</accession>
<feature type="compositionally biased region" description="Polar residues" evidence="1">
    <location>
        <begin position="288"/>
        <end position="299"/>
    </location>
</feature>
<protein>
    <submittedName>
        <fullName evidence="2">Uncharacterized protein</fullName>
    </submittedName>
</protein>
<keyword evidence="3" id="KW-1185">Reference proteome</keyword>
<dbReference type="EMBL" id="FN648214">
    <property type="protein sequence ID" value="CBJ25947.1"/>
    <property type="molecule type" value="Genomic_DNA"/>
</dbReference>
<gene>
    <name evidence="2" type="ORF">Esi_0017_0181</name>
</gene>
<sequence length="338" mass="34607">MCPLDILASALQDDGNTGMPQWNTISYMCPLAMQSHTNFVNGVGDGKHNGFLTDMYAFGKTLAEVYGGSVHHLQGRQGNRSQNPDLEELLDHVTTAKLTARWDIDEVFESDFMKAYASEHPHANDPIITPVASDSGGATAGVVGCTSTSTDADEAETDIWRDSYADAPIPPSATIGVGRASTSGAEGGRGVPMPKFTAYPGPGGWGPAQPSRAAQLAVKAAAKAAKSNVMVPVNVPASVPPNETIKGAEGSAKSSSATSGHSGMWSTSTGMGVGTSTSGTGMTGSEPADSTQTGQTRPSPSLPRRVPGAVDSGACIMTGSSRAGDSGEDVLGLDPDLH</sequence>
<dbReference type="EMBL" id="FN649749">
    <property type="protein sequence ID" value="CBJ25947.1"/>
    <property type="molecule type" value="Genomic_DNA"/>
</dbReference>
<evidence type="ECO:0000256" key="1">
    <source>
        <dbReference type="SAM" id="MobiDB-lite"/>
    </source>
</evidence>
<reference evidence="2 3" key="1">
    <citation type="journal article" date="2010" name="Nature">
        <title>The Ectocarpus genome and the independent evolution of multicellularity in brown algae.</title>
        <authorList>
            <person name="Cock J.M."/>
            <person name="Sterck L."/>
            <person name="Rouze P."/>
            <person name="Scornet D."/>
            <person name="Allen A.E."/>
            <person name="Amoutzias G."/>
            <person name="Anthouard V."/>
            <person name="Artiguenave F."/>
            <person name="Aury J.M."/>
            <person name="Badger J.H."/>
            <person name="Beszteri B."/>
            <person name="Billiau K."/>
            <person name="Bonnet E."/>
            <person name="Bothwell J.H."/>
            <person name="Bowler C."/>
            <person name="Boyen C."/>
            <person name="Brownlee C."/>
            <person name="Carrano C.J."/>
            <person name="Charrier B."/>
            <person name="Cho G.Y."/>
            <person name="Coelho S.M."/>
            <person name="Collen J."/>
            <person name="Corre E."/>
            <person name="Da Silva C."/>
            <person name="Delage L."/>
            <person name="Delaroque N."/>
            <person name="Dittami S.M."/>
            <person name="Doulbeau S."/>
            <person name="Elias M."/>
            <person name="Farnham G."/>
            <person name="Gachon C.M."/>
            <person name="Gschloessl B."/>
            <person name="Heesch S."/>
            <person name="Jabbari K."/>
            <person name="Jubin C."/>
            <person name="Kawai H."/>
            <person name="Kimura K."/>
            <person name="Kloareg B."/>
            <person name="Kupper F.C."/>
            <person name="Lang D."/>
            <person name="Le Bail A."/>
            <person name="Leblanc C."/>
            <person name="Lerouge P."/>
            <person name="Lohr M."/>
            <person name="Lopez P.J."/>
            <person name="Martens C."/>
            <person name="Maumus F."/>
            <person name="Michel G."/>
            <person name="Miranda-Saavedra D."/>
            <person name="Morales J."/>
            <person name="Moreau H."/>
            <person name="Motomura T."/>
            <person name="Nagasato C."/>
            <person name="Napoli C.A."/>
            <person name="Nelson D.R."/>
            <person name="Nyvall-Collen P."/>
            <person name="Peters A.F."/>
            <person name="Pommier C."/>
            <person name="Potin P."/>
            <person name="Poulain J."/>
            <person name="Quesneville H."/>
            <person name="Read B."/>
            <person name="Rensing S.A."/>
            <person name="Ritter A."/>
            <person name="Rousvoal S."/>
            <person name="Samanta M."/>
            <person name="Samson G."/>
            <person name="Schroeder D.C."/>
            <person name="Segurens B."/>
            <person name="Strittmatter M."/>
            <person name="Tonon T."/>
            <person name="Tregear J.W."/>
            <person name="Valentin K."/>
            <person name="von Dassow P."/>
            <person name="Yamagishi T."/>
            <person name="Van de Peer Y."/>
            <person name="Wincker P."/>
        </authorList>
    </citation>
    <scope>NUCLEOTIDE SEQUENCE [LARGE SCALE GENOMIC DNA]</scope>
    <source>
        <strain evidence="3">Ec32 / CCAP1310/4</strain>
    </source>
</reference>
<evidence type="ECO:0000313" key="3">
    <source>
        <dbReference type="Proteomes" id="UP000002630"/>
    </source>
</evidence>
<evidence type="ECO:0000313" key="2">
    <source>
        <dbReference type="EMBL" id="CBJ25947.1"/>
    </source>
</evidence>
<dbReference type="AlphaFoldDB" id="D7FMQ0"/>